<organism evidence="3 4">
    <name type="scientific">Nezara viridula</name>
    <name type="common">Southern green stink bug</name>
    <name type="synonym">Cimex viridulus</name>
    <dbReference type="NCBI Taxonomy" id="85310"/>
    <lineage>
        <taxon>Eukaryota</taxon>
        <taxon>Metazoa</taxon>
        <taxon>Ecdysozoa</taxon>
        <taxon>Arthropoda</taxon>
        <taxon>Hexapoda</taxon>
        <taxon>Insecta</taxon>
        <taxon>Pterygota</taxon>
        <taxon>Neoptera</taxon>
        <taxon>Paraneoptera</taxon>
        <taxon>Hemiptera</taxon>
        <taxon>Heteroptera</taxon>
        <taxon>Panheteroptera</taxon>
        <taxon>Pentatomomorpha</taxon>
        <taxon>Pentatomoidea</taxon>
        <taxon>Pentatomidae</taxon>
        <taxon>Pentatominae</taxon>
        <taxon>Nezara</taxon>
    </lineage>
</organism>
<proteinExistence type="predicted"/>
<dbReference type="Gene3D" id="3.40.50.1820">
    <property type="entry name" value="alpha/beta hydrolase"/>
    <property type="match status" value="1"/>
</dbReference>
<evidence type="ECO:0000256" key="1">
    <source>
        <dbReference type="ARBA" id="ARBA00023180"/>
    </source>
</evidence>
<dbReference type="InterPro" id="IPR050309">
    <property type="entry name" value="Type-B_Carboxylest/Lipase"/>
</dbReference>
<accession>A0A9P0E8M7</accession>
<keyword evidence="1" id="KW-0325">Glycoprotein</keyword>
<name>A0A9P0E8M7_NEZVI</name>
<dbReference type="Proteomes" id="UP001152798">
    <property type="component" value="Chromosome 1"/>
</dbReference>
<evidence type="ECO:0000313" key="3">
    <source>
        <dbReference type="EMBL" id="CAH1390492.1"/>
    </source>
</evidence>
<dbReference type="OrthoDB" id="8174896at2759"/>
<sequence>MVLDHPISYKKLSHANSNVGNFQIFDLRSSTLITLANSGTSFYRMDLLLFCALFGFSWAAKTSPEVSTSLGRLKGAVLESRNGREYLAFTKVPFAKPPLGELRFKDPVSPEPWSGILDASKPHPPCYQILSNLPMGAEDCLYLNVYTPKTSGSLPVMIYFFGGGWRMGMPGPSTGAKYFMDEDVVLVTINYRLGALGFLSTEDEKIPGNMGLKDMVAAVEWIKNEISNFGGNPNQITAFGLSAGAASAHYLCALPRSRALLKGCISQSGVGGSHWSLQKPGNAKRSALTVAKAVGCNSEDIPTCLQSKTIEEITKAQDKLRFWVEEPLIIYGPVLEPKLNGSLLTEWPVTDSNFPWLTGVSSREGLFKSLALTHLKDKPIMAEFLEKKDEYLRRMLNLPENNKNAVSKIFEKFFPDNDVEQGIEKLYTEGYFVYPALYELKKHKGPKYFYVFNATGAPSIWESLLRRKIDTTSGVAHGDDLVFFFDLSYIPGIGKSVKSQPENVQISQKLIRLWVNFAKHQKPTAEGEQPVWPEFDNSGKYLYISTENIIEKELTNTDEVLRFWDDIFKTTDKDNSLSGSDEL</sequence>
<keyword evidence="4" id="KW-1185">Reference proteome</keyword>
<protein>
    <recommendedName>
        <fullName evidence="2">Carboxylesterase type B domain-containing protein</fullName>
    </recommendedName>
</protein>
<dbReference type="InterPro" id="IPR029058">
    <property type="entry name" value="AB_hydrolase_fold"/>
</dbReference>
<dbReference type="PANTHER" id="PTHR11559">
    <property type="entry name" value="CARBOXYLESTERASE"/>
    <property type="match status" value="1"/>
</dbReference>
<dbReference type="InterPro" id="IPR002018">
    <property type="entry name" value="CarbesteraseB"/>
</dbReference>
<dbReference type="EMBL" id="OV725077">
    <property type="protein sequence ID" value="CAH1390492.1"/>
    <property type="molecule type" value="Genomic_DNA"/>
</dbReference>
<dbReference type="PROSITE" id="PS00941">
    <property type="entry name" value="CARBOXYLESTERASE_B_2"/>
    <property type="match status" value="1"/>
</dbReference>
<evidence type="ECO:0000259" key="2">
    <source>
        <dbReference type="Pfam" id="PF00135"/>
    </source>
</evidence>
<reference evidence="3" key="1">
    <citation type="submission" date="2022-01" db="EMBL/GenBank/DDBJ databases">
        <authorList>
            <person name="King R."/>
        </authorList>
    </citation>
    <scope>NUCLEOTIDE SEQUENCE</scope>
</reference>
<evidence type="ECO:0000313" key="4">
    <source>
        <dbReference type="Proteomes" id="UP001152798"/>
    </source>
</evidence>
<dbReference type="InterPro" id="IPR019819">
    <property type="entry name" value="Carboxylesterase_B_CS"/>
</dbReference>
<dbReference type="AlphaFoldDB" id="A0A9P0E8M7"/>
<dbReference type="SUPFAM" id="SSF53474">
    <property type="entry name" value="alpha/beta-Hydrolases"/>
    <property type="match status" value="1"/>
</dbReference>
<feature type="domain" description="Carboxylesterase type B" evidence="2">
    <location>
        <begin position="63"/>
        <end position="557"/>
    </location>
</feature>
<dbReference type="Pfam" id="PF00135">
    <property type="entry name" value="COesterase"/>
    <property type="match status" value="1"/>
</dbReference>
<gene>
    <name evidence="3" type="ORF">NEZAVI_LOCUS1690</name>
</gene>